<dbReference type="Proteomes" id="UP000250235">
    <property type="component" value="Unassembled WGS sequence"/>
</dbReference>
<sequence length="169" mass="18722">MICMRAIKDRIARPVYQLEIISVSLYTRTVYQPGKSSVRDLQSPHDSSVGQSQRGVQSGHLSICQQAQDVCMDAIHKSMLGAYKSQIKAVQSCTNSYLQQLISTSTDSQGTAQQIEASQPSPATAITVETPWNSNPKAHNTHRTLCQISPEIFANQQLHALFHKSFYSL</sequence>
<protein>
    <submittedName>
        <fullName evidence="1">28 kDa ribonucleoprotein, chloroplastic</fullName>
    </submittedName>
</protein>
<gene>
    <name evidence="1" type="ORF">F511_12277</name>
</gene>
<dbReference type="AlphaFoldDB" id="A0A2Z7DEF4"/>
<organism evidence="1 2">
    <name type="scientific">Dorcoceras hygrometricum</name>
    <dbReference type="NCBI Taxonomy" id="472368"/>
    <lineage>
        <taxon>Eukaryota</taxon>
        <taxon>Viridiplantae</taxon>
        <taxon>Streptophyta</taxon>
        <taxon>Embryophyta</taxon>
        <taxon>Tracheophyta</taxon>
        <taxon>Spermatophyta</taxon>
        <taxon>Magnoliopsida</taxon>
        <taxon>eudicotyledons</taxon>
        <taxon>Gunneridae</taxon>
        <taxon>Pentapetalae</taxon>
        <taxon>asterids</taxon>
        <taxon>lamiids</taxon>
        <taxon>Lamiales</taxon>
        <taxon>Gesneriaceae</taxon>
        <taxon>Didymocarpoideae</taxon>
        <taxon>Trichosporeae</taxon>
        <taxon>Loxocarpinae</taxon>
        <taxon>Dorcoceras</taxon>
    </lineage>
</organism>
<reference evidence="1 2" key="1">
    <citation type="journal article" date="2015" name="Proc. Natl. Acad. Sci. U.S.A.">
        <title>The resurrection genome of Boea hygrometrica: A blueprint for survival of dehydration.</title>
        <authorList>
            <person name="Xiao L."/>
            <person name="Yang G."/>
            <person name="Zhang L."/>
            <person name="Yang X."/>
            <person name="Zhao S."/>
            <person name="Ji Z."/>
            <person name="Zhou Q."/>
            <person name="Hu M."/>
            <person name="Wang Y."/>
            <person name="Chen M."/>
            <person name="Xu Y."/>
            <person name="Jin H."/>
            <person name="Xiao X."/>
            <person name="Hu G."/>
            <person name="Bao F."/>
            <person name="Hu Y."/>
            <person name="Wan P."/>
            <person name="Li L."/>
            <person name="Deng X."/>
            <person name="Kuang T."/>
            <person name="Xiang C."/>
            <person name="Zhu J.K."/>
            <person name="Oliver M.J."/>
            <person name="He Y."/>
        </authorList>
    </citation>
    <scope>NUCLEOTIDE SEQUENCE [LARGE SCALE GENOMIC DNA]</scope>
    <source>
        <strain evidence="2">cv. XS01</strain>
    </source>
</reference>
<dbReference type="GO" id="GO:1990904">
    <property type="term" value="C:ribonucleoprotein complex"/>
    <property type="evidence" value="ECO:0007669"/>
    <property type="project" value="UniProtKB-KW"/>
</dbReference>
<keyword evidence="2" id="KW-1185">Reference proteome</keyword>
<dbReference type="EMBL" id="KQ988451">
    <property type="protein sequence ID" value="KZV55794.1"/>
    <property type="molecule type" value="Genomic_DNA"/>
</dbReference>
<accession>A0A2Z7DEF4</accession>
<proteinExistence type="predicted"/>
<keyword evidence="1" id="KW-0687">Ribonucleoprotein</keyword>
<evidence type="ECO:0000313" key="2">
    <source>
        <dbReference type="Proteomes" id="UP000250235"/>
    </source>
</evidence>
<evidence type="ECO:0000313" key="1">
    <source>
        <dbReference type="EMBL" id="KZV55794.1"/>
    </source>
</evidence>
<name>A0A2Z7DEF4_9LAMI</name>